<dbReference type="Proteomes" id="UP000674318">
    <property type="component" value="Chromosome 35"/>
</dbReference>
<name>A0A836IEJ0_9TRYP</name>
<proteinExistence type="predicted"/>
<dbReference type="RefSeq" id="XP_067753697.1">
    <property type="nucleotide sequence ID" value="XM_067897540.1"/>
</dbReference>
<evidence type="ECO:0000313" key="2">
    <source>
        <dbReference type="Proteomes" id="UP000674318"/>
    </source>
</evidence>
<dbReference type="KEGG" id="phet:94287617"/>
<comment type="caution">
    <text evidence="1">The sequence shown here is derived from an EMBL/GenBank/DDBJ whole genome shotgun (WGS) entry which is preliminary data.</text>
</comment>
<evidence type="ECO:0000313" key="1">
    <source>
        <dbReference type="EMBL" id="KAG5492913.1"/>
    </source>
</evidence>
<dbReference type="OrthoDB" id="277767at2759"/>
<gene>
    <name evidence="1" type="ORF">JKF63_01493</name>
</gene>
<dbReference type="AlphaFoldDB" id="A0A836IEJ0"/>
<sequence>MTAGIKTFKNIGLPIIGFGIGWTAFTALEQSGFLSESMQRWLHVHNLKLQLYTQRLLPNAVVHKYCYPGDTLQAMINFLEKGYSEAEMSDRMTFDEVLRQCAVPEQIAYLEEHALEDIPYFYIADIFHSWANLNVHSFVRQQQLSQKDTATSAASPTSPAVSAAPSAALVLRSDAAFDSEVLCSSLWEKMISNVIPFDVSIRALCVLAVNNRANAQRLAKLSSPQRVVELYNEYMDKCHADEQQGSDPVVVSPDEVAAATLFFFRAVNDASIHKTWIPLLGALQKDPYPLARKVQSGSWCRAFGSLTPAVRGATSETALVLADVMKERLRCCELRGDATALSHPSSS</sequence>
<organism evidence="1 2">
    <name type="scientific">Porcisia hertigi</name>
    <dbReference type="NCBI Taxonomy" id="2761500"/>
    <lineage>
        <taxon>Eukaryota</taxon>
        <taxon>Discoba</taxon>
        <taxon>Euglenozoa</taxon>
        <taxon>Kinetoplastea</taxon>
        <taxon>Metakinetoplastina</taxon>
        <taxon>Trypanosomatida</taxon>
        <taxon>Trypanosomatidae</taxon>
        <taxon>Leishmaniinae</taxon>
        <taxon>Porcisia</taxon>
    </lineage>
</organism>
<protein>
    <submittedName>
        <fullName evidence="1">Uncharacterized protein</fullName>
    </submittedName>
</protein>
<dbReference type="GeneID" id="94287617"/>
<keyword evidence="2" id="KW-1185">Reference proteome</keyword>
<reference evidence="1 2" key="1">
    <citation type="submission" date="2021-02" db="EMBL/GenBank/DDBJ databases">
        <title>Porcisia hertigi Genome sequencing and assembly.</title>
        <authorList>
            <person name="Almutairi H."/>
            <person name="Gatherer D."/>
        </authorList>
    </citation>
    <scope>NUCLEOTIDE SEQUENCE [LARGE SCALE GENOMIC DNA]</scope>
    <source>
        <strain evidence="1 2">C119</strain>
    </source>
</reference>
<dbReference type="EMBL" id="JAFJZO010000035">
    <property type="protein sequence ID" value="KAG5492913.1"/>
    <property type="molecule type" value="Genomic_DNA"/>
</dbReference>
<accession>A0A836IEJ0</accession>